<reference evidence="5 6" key="1">
    <citation type="submission" date="2019-12" db="EMBL/GenBank/DDBJ databases">
        <authorList>
            <person name="Scholz U."/>
            <person name="Mascher M."/>
            <person name="Fiebig A."/>
        </authorList>
    </citation>
    <scope>NUCLEOTIDE SEQUENCE</scope>
</reference>
<protein>
    <submittedName>
        <fullName evidence="5">Uncharacterized protein</fullName>
    </submittedName>
</protein>
<dbReference type="EMBL" id="LR743592">
    <property type="protein sequence ID" value="CAA2619939.1"/>
    <property type="molecule type" value="Genomic_DNA"/>
</dbReference>
<evidence type="ECO:0000256" key="3">
    <source>
        <dbReference type="ARBA" id="ARBA00022695"/>
    </source>
</evidence>
<gene>
    <name evidence="5" type="ORF">SI7747_05006108</name>
</gene>
<evidence type="ECO:0000313" key="6">
    <source>
        <dbReference type="Proteomes" id="UP001189122"/>
    </source>
</evidence>
<evidence type="ECO:0000256" key="1">
    <source>
        <dbReference type="ARBA" id="ARBA00022478"/>
    </source>
</evidence>
<evidence type="ECO:0000313" key="5">
    <source>
        <dbReference type="EMBL" id="CAA2619939.1"/>
    </source>
</evidence>
<accession>A0A7I8IP66</accession>
<dbReference type="InterPro" id="IPR050254">
    <property type="entry name" value="RNA_pol_beta''_euk"/>
</dbReference>
<keyword evidence="6" id="KW-1185">Reference proteome</keyword>
<keyword evidence="1" id="KW-0240">DNA-directed RNA polymerase</keyword>
<proteinExistence type="predicted"/>
<keyword evidence="3" id="KW-0548">Nucleotidyltransferase</keyword>
<keyword evidence="4" id="KW-0804">Transcription</keyword>
<dbReference type="PANTHER" id="PTHR34995">
    <property type="entry name" value="DNA-DIRECTED RNA POLYMERASE SUBUNIT BETA"/>
    <property type="match status" value="1"/>
</dbReference>
<evidence type="ECO:0000256" key="4">
    <source>
        <dbReference type="ARBA" id="ARBA00023163"/>
    </source>
</evidence>
<keyword evidence="2" id="KW-0808">Transferase</keyword>
<dbReference type="GO" id="GO:0016779">
    <property type="term" value="F:nucleotidyltransferase activity"/>
    <property type="evidence" value="ECO:0007669"/>
    <property type="project" value="UniProtKB-KW"/>
</dbReference>
<dbReference type="PANTHER" id="PTHR34995:SF1">
    <property type="entry name" value="DNA-DIRECTED RNA POLYMERASE SUBUNIT BETA"/>
    <property type="match status" value="1"/>
</dbReference>
<sequence length="183" mass="21932">MHTYVRDNPVFLASENEARAEFTELRWQVMSLSEMVSELTKKNVLEKFIELEELFLLNEMIKEHPETHLQNLRIGIHKETVQLVKIHNEYNLHSILKFLRRLENIFILNQKEKHWSTDIYHASEYTYGNVHLLPKTSHLWIIAVGTCRYRKMPLFVLNLHHVPRLIRSIVFSPSKREEMFVLL</sequence>
<name>A0A7I8IP66_SPIIN</name>
<dbReference type="GO" id="GO:0000428">
    <property type="term" value="C:DNA-directed RNA polymerase complex"/>
    <property type="evidence" value="ECO:0007669"/>
    <property type="project" value="UniProtKB-KW"/>
</dbReference>
<dbReference type="AlphaFoldDB" id="A0A7I8IP66"/>
<evidence type="ECO:0000256" key="2">
    <source>
        <dbReference type="ARBA" id="ARBA00022679"/>
    </source>
</evidence>
<dbReference type="EMBL" id="CACRZD030000005">
    <property type="protein sequence ID" value="CAA6659687.1"/>
    <property type="molecule type" value="Genomic_DNA"/>
</dbReference>
<dbReference type="Proteomes" id="UP001189122">
    <property type="component" value="Unassembled WGS sequence"/>
</dbReference>
<organism evidence="5">
    <name type="scientific">Spirodela intermedia</name>
    <name type="common">Intermediate duckweed</name>
    <dbReference type="NCBI Taxonomy" id="51605"/>
    <lineage>
        <taxon>Eukaryota</taxon>
        <taxon>Viridiplantae</taxon>
        <taxon>Streptophyta</taxon>
        <taxon>Embryophyta</taxon>
        <taxon>Tracheophyta</taxon>
        <taxon>Spermatophyta</taxon>
        <taxon>Magnoliopsida</taxon>
        <taxon>Liliopsida</taxon>
        <taxon>Araceae</taxon>
        <taxon>Lemnoideae</taxon>
        <taxon>Spirodela</taxon>
    </lineage>
</organism>